<evidence type="ECO:0000313" key="1">
    <source>
        <dbReference type="EMBL" id="KAH3805222.1"/>
    </source>
</evidence>
<dbReference type="AlphaFoldDB" id="A0A9D4JEW4"/>
<protein>
    <submittedName>
        <fullName evidence="1">Uncharacterized protein</fullName>
    </submittedName>
</protein>
<organism evidence="1 2">
    <name type="scientific">Dreissena polymorpha</name>
    <name type="common">Zebra mussel</name>
    <name type="synonym">Mytilus polymorpha</name>
    <dbReference type="NCBI Taxonomy" id="45954"/>
    <lineage>
        <taxon>Eukaryota</taxon>
        <taxon>Metazoa</taxon>
        <taxon>Spiralia</taxon>
        <taxon>Lophotrochozoa</taxon>
        <taxon>Mollusca</taxon>
        <taxon>Bivalvia</taxon>
        <taxon>Autobranchia</taxon>
        <taxon>Heteroconchia</taxon>
        <taxon>Euheterodonta</taxon>
        <taxon>Imparidentia</taxon>
        <taxon>Neoheterodontei</taxon>
        <taxon>Myida</taxon>
        <taxon>Dreissenoidea</taxon>
        <taxon>Dreissenidae</taxon>
        <taxon>Dreissena</taxon>
    </lineage>
</organism>
<accession>A0A9D4JEW4</accession>
<dbReference type="EMBL" id="JAIWYP010000006">
    <property type="protein sequence ID" value="KAH3805222.1"/>
    <property type="molecule type" value="Genomic_DNA"/>
</dbReference>
<reference evidence="1" key="2">
    <citation type="submission" date="2020-11" db="EMBL/GenBank/DDBJ databases">
        <authorList>
            <person name="McCartney M.A."/>
            <person name="Auch B."/>
            <person name="Kono T."/>
            <person name="Mallez S."/>
            <person name="Becker A."/>
            <person name="Gohl D.M."/>
            <person name="Silverstein K.A.T."/>
            <person name="Koren S."/>
            <person name="Bechman K.B."/>
            <person name="Herman A."/>
            <person name="Abrahante J.E."/>
            <person name="Garbe J."/>
        </authorList>
    </citation>
    <scope>NUCLEOTIDE SEQUENCE</scope>
    <source>
        <strain evidence="1">Duluth1</strain>
        <tissue evidence="1">Whole animal</tissue>
    </source>
</reference>
<evidence type="ECO:0000313" key="2">
    <source>
        <dbReference type="Proteomes" id="UP000828390"/>
    </source>
</evidence>
<comment type="caution">
    <text evidence="1">The sequence shown here is derived from an EMBL/GenBank/DDBJ whole genome shotgun (WGS) entry which is preliminary data.</text>
</comment>
<keyword evidence="2" id="KW-1185">Reference proteome</keyword>
<dbReference type="Proteomes" id="UP000828390">
    <property type="component" value="Unassembled WGS sequence"/>
</dbReference>
<sequence length="100" mass="11438">MCYICLKNIRLVDLRHHIEECGLMNPFHCLEECQDNSTCVAVTEPVTVTVLNMHHESIDYVSNMVYDSETFYQTDENIIPALDLQNENVVIQSDDNNSSA</sequence>
<gene>
    <name evidence="1" type="ORF">DPMN_133519</name>
</gene>
<reference evidence="1" key="1">
    <citation type="journal article" date="2019" name="bioRxiv">
        <title>The Genome of the Zebra Mussel, Dreissena polymorpha: A Resource for Invasive Species Research.</title>
        <authorList>
            <person name="McCartney M.A."/>
            <person name="Auch B."/>
            <person name="Kono T."/>
            <person name="Mallez S."/>
            <person name="Zhang Y."/>
            <person name="Obille A."/>
            <person name="Becker A."/>
            <person name="Abrahante J.E."/>
            <person name="Garbe J."/>
            <person name="Badalamenti J.P."/>
            <person name="Herman A."/>
            <person name="Mangelson H."/>
            <person name="Liachko I."/>
            <person name="Sullivan S."/>
            <person name="Sone E.D."/>
            <person name="Koren S."/>
            <person name="Silverstein K.A.T."/>
            <person name="Beckman K.B."/>
            <person name="Gohl D.M."/>
        </authorList>
    </citation>
    <scope>NUCLEOTIDE SEQUENCE</scope>
    <source>
        <strain evidence="1">Duluth1</strain>
        <tissue evidence="1">Whole animal</tissue>
    </source>
</reference>
<name>A0A9D4JEW4_DREPO</name>
<proteinExistence type="predicted"/>